<dbReference type="GO" id="GO:0002128">
    <property type="term" value="P:tRNA nucleoside ribose methylation"/>
    <property type="evidence" value="ECO:0007669"/>
    <property type="project" value="TreeGrafter"/>
</dbReference>
<dbReference type="InterPro" id="IPR004384">
    <property type="entry name" value="RNA_MeTrfase_TrmJ/LasT"/>
</dbReference>
<dbReference type="PANTHER" id="PTHR42786">
    <property type="entry name" value="TRNA/RRNA METHYLTRANSFERASE"/>
    <property type="match status" value="1"/>
</dbReference>
<dbReference type="InterPro" id="IPR029026">
    <property type="entry name" value="tRNA_m1G_MTases_N"/>
</dbReference>
<comment type="caution">
    <text evidence="6">The sequence shown here is derived from an EMBL/GenBank/DDBJ whole genome shotgun (WGS) entry which is preliminary data.</text>
</comment>
<dbReference type="GO" id="GO:0005829">
    <property type="term" value="C:cytosol"/>
    <property type="evidence" value="ECO:0007669"/>
    <property type="project" value="TreeGrafter"/>
</dbReference>
<dbReference type="PANTHER" id="PTHR42786:SF2">
    <property type="entry name" value="TRNA (CYTIDINE_URIDINE-2'-O-)-METHYLTRANSFERASE TRMJ"/>
    <property type="match status" value="1"/>
</dbReference>
<dbReference type="InterPro" id="IPR001537">
    <property type="entry name" value="SpoU_MeTrfase"/>
</dbReference>
<gene>
    <name evidence="6" type="ORF">FJV41_26555</name>
</gene>
<dbReference type="RefSeq" id="WP_141645354.1">
    <property type="nucleotide sequence ID" value="NZ_VIFM01000119.1"/>
</dbReference>
<dbReference type="PIRSF" id="PIRSF004808">
    <property type="entry name" value="LasT"/>
    <property type="match status" value="1"/>
</dbReference>
<dbReference type="OrthoDB" id="9806346at2"/>
<dbReference type="SUPFAM" id="SSF75217">
    <property type="entry name" value="alpha/beta knot"/>
    <property type="match status" value="1"/>
</dbReference>
<accession>A0A540WWV9</accession>
<evidence type="ECO:0000256" key="4">
    <source>
        <dbReference type="ARBA" id="ARBA00022691"/>
    </source>
</evidence>
<keyword evidence="7" id="KW-1185">Reference proteome</keyword>
<dbReference type="GO" id="GO:0003723">
    <property type="term" value="F:RNA binding"/>
    <property type="evidence" value="ECO:0007669"/>
    <property type="project" value="InterPro"/>
</dbReference>
<dbReference type="EMBL" id="VIFM01000119">
    <property type="protein sequence ID" value="TQF12924.1"/>
    <property type="molecule type" value="Genomic_DNA"/>
</dbReference>
<proteinExistence type="inferred from homology"/>
<organism evidence="6 7">
    <name type="scientific">Myxococcus llanfairpwllgwyngyllgogerychwyrndrobwllllantysiliogogogochensis</name>
    <dbReference type="NCBI Taxonomy" id="2590453"/>
    <lineage>
        <taxon>Bacteria</taxon>
        <taxon>Pseudomonadati</taxon>
        <taxon>Myxococcota</taxon>
        <taxon>Myxococcia</taxon>
        <taxon>Myxococcales</taxon>
        <taxon>Cystobacterineae</taxon>
        <taxon>Myxococcaceae</taxon>
        <taxon>Myxococcus</taxon>
    </lineage>
</organism>
<evidence type="ECO:0000256" key="2">
    <source>
        <dbReference type="ARBA" id="ARBA00022603"/>
    </source>
</evidence>
<keyword evidence="4" id="KW-0949">S-adenosyl-L-methionine</keyword>
<dbReference type="GO" id="GO:0008173">
    <property type="term" value="F:RNA methyltransferase activity"/>
    <property type="evidence" value="ECO:0007669"/>
    <property type="project" value="InterPro"/>
</dbReference>
<evidence type="ECO:0000259" key="5">
    <source>
        <dbReference type="Pfam" id="PF00588"/>
    </source>
</evidence>
<keyword evidence="2 6" id="KW-0489">Methyltransferase</keyword>
<feature type="domain" description="tRNA/rRNA methyltransferase SpoU type" evidence="5">
    <location>
        <begin position="7"/>
        <end position="156"/>
    </location>
</feature>
<protein>
    <submittedName>
        <fullName evidence="6">RNA methyltransferase</fullName>
    </submittedName>
</protein>
<dbReference type="Proteomes" id="UP000315369">
    <property type="component" value="Unassembled WGS sequence"/>
</dbReference>
<comment type="similarity">
    <text evidence="1">Belongs to the class IV-like SAM-binding methyltransferase superfamily. RNA methyltransferase TrmH family.</text>
</comment>
<keyword evidence="3 6" id="KW-0808">Transferase</keyword>
<dbReference type="InterPro" id="IPR029028">
    <property type="entry name" value="Alpha/beta_knot_MTases"/>
</dbReference>
<evidence type="ECO:0000256" key="3">
    <source>
        <dbReference type="ARBA" id="ARBA00022679"/>
    </source>
</evidence>
<sequence length="249" mass="26840">MALTSHLRVVLHQTQGPDNLGAVARLAANFGVAELVLSDPQLQEMDGARRMAVHAGHVLEAARIVPTLPEALEDVVLAVGTTSRQNLRGMPTLSPEDAVALLALHSQRGKVALVLGGEKRGMSDEDLSHCQQALVIPTRPEQPSMNLAQAAAVLLYLCAREQVEVASPGAVEGAPLRLVQALQSWMRLVLLEVGFLNRQGPDALLAEMTHSLTRSALTRREVELWLTAFKQISRLVVGPMARPESDKKG</sequence>
<dbReference type="AlphaFoldDB" id="A0A540WWV9"/>
<name>A0A540WWV9_9BACT</name>
<evidence type="ECO:0000256" key="1">
    <source>
        <dbReference type="ARBA" id="ARBA00007228"/>
    </source>
</evidence>
<dbReference type="CDD" id="cd18093">
    <property type="entry name" value="SpoU-like_TrmJ"/>
    <property type="match status" value="1"/>
</dbReference>
<dbReference type="Pfam" id="PF00588">
    <property type="entry name" value="SpoU_methylase"/>
    <property type="match status" value="1"/>
</dbReference>
<reference evidence="6 7" key="1">
    <citation type="submission" date="2019-06" db="EMBL/GenBank/DDBJ databases">
        <authorList>
            <person name="Livingstone P."/>
            <person name="Whitworth D."/>
        </authorList>
    </citation>
    <scope>NUCLEOTIDE SEQUENCE [LARGE SCALE GENOMIC DNA]</scope>
    <source>
        <strain evidence="6 7">AM401</strain>
    </source>
</reference>
<evidence type="ECO:0000313" key="7">
    <source>
        <dbReference type="Proteomes" id="UP000315369"/>
    </source>
</evidence>
<dbReference type="Gene3D" id="3.40.1280.10">
    <property type="match status" value="1"/>
</dbReference>
<evidence type="ECO:0000313" key="6">
    <source>
        <dbReference type="EMBL" id="TQF12924.1"/>
    </source>
</evidence>